<dbReference type="Proteomes" id="UP000777265">
    <property type="component" value="Unassembled WGS sequence"/>
</dbReference>
<dbReference type="CDD" id="cd00838">
    <property type="entry name" value="MPP_superfamily"/>
    <property type="match status" value="1"/>
</dbReference>
<feature type="domain" description="Calcineurin-like phosphoesterase" evidence="2">
    <location>
        <begin position="16"/>
        <end position="84"/>
    </location>
</feature>
<evidence type="ECO:0000256" key="1">
    <source>
        <dbReference type="ARBA" id="ARBA00008950"/>
    </source>
</evidence>
<evidence type="ECO:0000259" key="2">
    <source>
        <dbReference type="Pfam" id="PF12850"/>
    </source>
</evidence>
<evidence type="ECO:0000313" key="4">
    <source>
        <dbReference type="Proteomes" id="UP000777265"/>
    </source>
</evidence>
<feature type="non-terminal residue" evidence="3">
    <location>
        <position position="1"/>
    </location>
</feature>
<dbReference type="AlphaFoldDB" id="A0A971M329"/>
<dbReference type="InterPro" id="IPR024654">
    <property type="entry name" value="Calcineurin-like_PHP_lpxH"/>
</dbReference>
<dbReference type="Pfam" id="PF12850">
    <property type="entry name" value="Metallophos_2"/>
    <property type="match status" value="1"/>
</dbReference>
<sequence length="128" mass="14385">DGISFYMNHTIPNMPLHHYLDPTAPLSEVNRYYEDIQADVILTGHTHVPYIKKCGSRILINPGSVGEPRDGDPRASFATLDTSTGQITFGRLEYDSTETIKRLKELNFPNYALFCLRNGCLPDNPDEA</sequence>
<protein>
    <submittedName>
        <fullName evidence="3">Metallophosphoesterase family protein</fullName>
    </submittedName>
</protein>
<reference evidence="3" key="1">
    <citation type="journal article" date="2020" name="Biotechnol. Biofuels">
        <title>New insights from the biogas microbiome by comprehensive genome-resolved metagenomics of nearly 1600 species originating from multiple anaerobic digesters.</title>
        <authorList>
            <person name="Campanaro S."/>
            <person name="Treu L."/>
            <person name="Rodriguez-R L.M."/>
            <person name="Kovalovszki A."/>
            <person name="Ziels R.M."/>
            <person name="Maus I."/>
            <person name="Zhu X."/>
            <person name="Kougias P.G."/>
            <person name="Basile A."/>
            <person name="Luo G."/>
            <person name="Schluter A."/>
            <person name="Konstantinidis K.T."/>
            <person name="Angelidaki I."/>
        </authorList>
    </citation>
    <scope>NUCLEOTIDE SEQUENCE</scope>
    <source>
        <strain evidence="3">AS06rmzACSIP_7</strain>
    </source>
</reference>
<accession>A0A971M329</accession>
<dbReference type="InterPro" id="IPR020935">
    <property type="entry name" value="PdiEstase_YfcE_CS"/>
</dbReference>
<reference evidence="3" key="2">
    <citation type="submission" date="2020-01" db="EMBL/GenBank/DDBJ databases">
        <authorList>
            <person name="Campanaro S."/>
        </authorList>
    </citation>
    <scope>NUCLEOTIDE SEQUENCE</scope>
    <source>
        <strain evidence="3">AS06rmzACSIP_7</strain>
    </source>
</reference>
<dbReference type="InterPro" id="IPR029052">
    <property type="entry name" value="Metallo-depent_PP-like"/>
</dbReference>
<comment type="caution">
    <text evidence="3">The sequence shown here is derived from an EMBL/GenBank/DDBJ whole genome shotgun (WGS) entry which is preliminary data.</text>
</comment>
<comment type="similarity">
    <text evidence="1">Belongs to the metallophosphoesterase superfamily. YfcE family.</text>
</comment>
<dbReference type="EMBL" id="JAAYEE010000104">
    <property type="protein sequence ID" value="NLW35097.1"/>
    <property type="molecule type" value="Genomic_DNA"/>
</dbReference>
<dbReference type="SUPFAM" id="SSF56300">
    <property type="entry name" value="Metallo-dependent phosphatases"/>
    <property type="match status" value="1"/>
</dbReference>
<proteinExistence type="inferred from homology"/>
<organism evidence="3 4">
    <name type="scientific">Syntrophorhabdus aromaticivorans</name>
    <dbReference type="NCBI Taxonomy" id="328301"/>
    <lineage>
        <taxon>Bacteria</taxon>
        <taxon>Pseudomonadati</taxon>
        <taxon>Thermodesulfobacteriota</taxon>
        <taxon>Syntrophorhabdia</taxon>
        <taxon>Syntrophorhabdales</taxon>
        <taxon>Syntrophorhabdaceae</taxon>
        <taxon>Syntrophorhabdus</taxon>
    </lineage>
</organism>
<name>A0A971M329_9BACT</name>
<evidence type="ECO:0000313" key="3">
    <source>
        <dbReference type="EMBL" id="NLW35097.1"/>
    </source>
</evidence>
<gene>
    <name evidence="3" type="ORF">GXY80_06390</name>
</gene>
<dbReference type="Gene3D" id="3.60.21.10">
    <property type="match status" value="1"/>
</dbReference>
<dbReference type="PROSITE" id="PS01269">
    <property type="entry name" value="UPF0025"/>
    <property type="match status" value="1"/>
</dbReference>